<dbReference type="Gene3D" id="3.10.450.50">
    <property type="match status" value="1"/>
</dbReference>
<gene>
    <name evidence="2" type="ORF">COMA2_100153</name>
</gene>
<reference evidence="3" key="1">
    <citation type="submission" date="2015-10" db="EMBL/GenBank/DDBJ databases">
        <authorList>
            <person name="Luecker S."/>
            <person name="Luecker S."/>
        </authorList>
    </citation>
    <scope>NUCLEOTIDE SEQUENCE [LARGE SCALE GENOMIC DNA]</scope>
</reference>
<dbReference type="GO" id="GO:0030638">
    <property type="term" value="P:polyketide metabolic process"/>
    <property type="evidence" value="ECO:0007669"/>
    <property type="project" value="InterPro"/>
</dbReference>
<evidence type="ECO:0000259" key="1">
    <source>
        <dbReference type="Pfam" id="PF12680"/>
    </source>
</evidence>
<evidence type="ECO:0000313" key="3">
    <source>
        <dbReference type="Proteomes" id="UP000198736"/>
    </source>
</evidence>
<evidence type="ECO:0000313" key="2">
    <source>
        <dbReference type="EMBL" id="CUS32500.1"/>
    </source>
</evidence>
<dbReference type="InterPro" id="IPR037401">
    <property type="entry name" value="SnoaL-like"/>
</dbReference>
<dbReference type="InterPro" id="IPR032710">
    <property type="entry name" value="NTF2-like_dom_sf"/>
</dbReference>
<dbReference type="EMBL" id="CZPZ01000002">
    <property type="protein sequence ID" value="CUS32500.1"/>
    <property type="molecule type" value="Genomic_DNA"/>
</dbReference>
<feature type="domain" description="SnoaL-like" evidence="1">
    <location>
        <begin position="19"/>
        <end position="112"/>
    </location>
</feature>
<dbReference type="AlphaFoldDB" id="A0A0S4L9Q7"/>
<proteinExistence type="predicted"/>
<keyword evidence="3" id="KW-1185">Reference proteome</keyword>
<protein>
    <submittedName>
        <fullName evidence="2">SnoaL-like polyketide cyclase</fullName>
    </submittedName>
</protein>
<accession>A0A0S4L9Q7</accession>
<organism evidence="2 3">
    <name type="scientific">Candidatus Nitrospira nitrificans</name>
    <dbReference type="NCBI Taxonomy" id="1742973"/>
    <lineage>
        <taxon>Bacteria</taxon>
        <taxon>Pseudomonadati</taxon>
        <taxon>Nitrospirota</taxon>
        <taxon>Nitrospiria</taxon>
        <taxon>Nitrospirales</taxon>
        <taxon>Nitrospiraceae</taxon>
        <taxon>Nitrospira</taxon>
    </lineage>
</organism>
<dbReference type="Proteomes" id="UP000198736">
    <property type="component" value="Unassembled WGS sequence"/>
</dbReference>
<dbReference type="RefSeq" id="WP_090894439.1">
    <property type="nucleotide sequence ID" value="NZ_CZPZ01000002.1"/>
</dbReference>
<dbReference type="SUPFAM" id="SSF54427">
    <property type="entry name" value="NTF2-like"/>
    <property type="match status" value="1"/>
</dbReference>
<name>A0A0S4L9Q7_9BACT</name>
<dbReference type="Pfam" id="PF12680">
    <property type="entry name" value="SnoaL_2"/>
    <property type="match status" value="1"/>
</dbReference>
<dbReference type="PANTHER" id="PTHR34003">
    <property type="entry name" value="BLL2395 PROTEIN"/>
    <property type="match status" value="1"/>
</dbReference>
<dbReference type="OrthoDB" id="9809735at2"/>
<dbReference type="PANTHER" id="PTHR34003:SF2">
    <property type="entry name" value="SNOAL-LIKE DOMAIN-CONTAINING PROTEIN"/>
    <property type="match status" value="1"/>
</dbReference>
<sequence>MSTTNLQQRLNSLFEYIRQGKIIDAMAEFYDQDTVMQDNANPPTKGLAANIEREKQFMSGVKEWKGFEVKASGTGDNVTFYECTLDFIATTGQPVHMEQVSVAKWKNGKIVHERFYYDMGKK</sequence>
<dbReference type="STRING" id="1742973.COMA2_100153"/>